<dbReference type="InterPro" id="IPR002352">
    <property type="entry name" value="Eosinophil_major_basic"/>
</dbReference>
<dbReference type="InterPro" id="IPR016186">
    <property type="entry name" value="C-type_lectin-like/link_sf"/>
</dbReference>
<dbReference type="Pfam" id="PF00059">
    <property type="entry name" value="Lectin_C"/>
    <property type="match status" value="1"/>
</dbReference>
<dbReference type="GO" id="GO:0006955">
    <property type="term" value="P:immune response"/>
    <property type="evidence" value="ECO:0007669"/>
    <property type="project" value="InterPro"/>
</dbReference>
<dbReference type="PROSITE" id="PS50041">
    <property type="entry name" value="C_TYPE_LECTIN_2"/>
    <property type="match status" value="1"/>
</dbReference>
<evidence type="ECO:0000259" key="2">
    <source>
        <dbReference type="PROSITE" id="PS50041"/>
    </source>
</evidence>
<dbReference type="EMBL" id="VWZF01004490">
    <property type="protein sequence ID" value="NXF78887.1"/>
    <property type="molecule type" value="Genomic_DNA"/>
</dbReference>
<accession>A0A7K8WJQ3</accession>
<keyword evidence="4" id="KW-1185">Reference proteome</keyword>
<dbReference type="Proteomes" id="UP000588334">
    <property type="component" value="Unassembled WGS sequence"/>
</dbReference>
<feature type="domain" description="C-type lectin" evidence="2">
    <location>
        <begin position="39"/>
        <end position="151"/>
    </location>
</feature>
<comment type="caution">
    <text evidence="3">The sequence shown here is derived from an EMBL/GenBank/DDBJ whole genome shotgun (WGS) entry which is preliminary data.</text>
</comment>
<dbReference type="PANTHER" id="PTHR45784">
    <property type="entry name" value="C-TYPE LECTIN DOMAIN FAMILY 20 MEMBER A-RELATED"/>
    <property type="match status" value="1"/>
</dbReference>
<evidence type="ECO:0000313" key="3">
    <source>
        <dbReference type="EMBL" id="NXF78887.1"/>
    </source>
</evidence>
<proteinExistence type="predicted"/>
<feature type="non-terminal residue" evidence="3">
    <location>
        <position position="1"/>
    </location>
</feature>
<dbReference type="SUPFAM" id="SSF56436">
    <property type="entry name" value="C-type lectin-like"/>
    <property type="match status" value="1"/>
</dbReference>
<dbReference type="Gene3D" id="3.10.100.10">
    <property type="entry name" value="Mannose-Binding Protein A, subunit A"/>
    <property type="match status" value="1"/>
</dbReference>
<protein>
    <submittedName>
        <fullName evidence="3">PRG3 protein</fullName>
    </submittedName>
</protein>
<dbReference type="AlphaFoldDB" id="A0A7K8WJQ3"/>
<name>A0A7K8WJQ3_9FURN</name>
<sequence>MWPCLLFALTLLHAVPTSHPAPHQPQAVPAAKAILQPRYAVVNKLRTYSGAQKYCQDVYRGQLASVHSASRNEDLRKLARTYTYHAVWIGAVTSCKAGQWESHWEDSSPWNYANWAPTFPHHIVNTCTTLSTRDGLWRSRICYQLRPFICQY</sequence>
<feature type="signal peptide" evidence="1">
    <location>
        <begin position="1"/>
        <end position="20"/>
    </location>
</feature>
<dbReference type="InterPro" id="IPR001304">
    <property type="entry name" value="C-type_lectin-like"/>
</dbReference>
<feature type="chain" id="PRO_5029539924" evidence="1">
    <location>
        <begin position="21"/>
        <end position="152"/>
    </location>
</feature>
<feature type="non-terminal residue" evidence="3">
    <location>
        <position position="152"/>
    </location>
</feature>
<gene>
    <name evidence="3" type="primary">Prg3</name>
    <name evidence="3" type="ORF">SCLMEX_R10150</name>
</gene>
<dbReference type="SMART" id="SM00034">
    <property type="entry name" value="CLECT"/>
    <property type="match status" value="1"/>
</dbReference>
<organism evidence="3 4">
    <name type="scientific">Sclerurus mexicanus</name>
    <name type="common">tawny-throated leaftosser</name>
    <dbReference type="NCBI Taxonomy" id="265632"/>
    <lineage>
        <taxon>Eukaryota</taxon>
        <taxon>Metazoa</taxon>
        <taxon>Chordata</taxon>
        <taxon>Craniata</taxon>
        <taxon>Vertebrata</taxon>
        <taxon>Euteleostomi</taxon>
        <taxon>Archelosauria</taxon>
        <taxon>Archosauria</taxon>
        <taxon>Dinosauria</taxon>
        <taxon>Saurischia</taxon>
        <taxon>Theropoda</taxon>
        <taxon>Coelurosauria</taxon>
        <taxon>Aves</taxon>
        <taxon>Neognathae</taxon>
        <taxon>Neoaves</taxon>
        <taxon>Telluraves</taxon>
        <taxon>Australaves</taxon>
        <taxon>Passeriformes</taxon>
        <taxon>Furnariidae</taxon>
        <taxon>Sclerurus</taxon>
    </lineage>
</organism>
<reference evidence="3 4" key="1">
    <citation type="submission" date="2019-09" db="EMBL/GenBank/DDBJ databases">
        <title>Bird 10,000 Genomes (B10K) Project - Family phase.</title>
        <authorList>
            <person name="Zhang G."/>
        </authorList>
    </citation>
    <scope>NUCLEOTIDE SEQUENCE [LARGE SCALE GENOMIC DNA]</scope>
    <source>
        <strain evidence="3">B10K-DU-001-03</strain>
        <tissue evidence="3">Muscle</tissue>
    </source>
</reference>
<dbReference type="InterPro" id="IPR016187">
    <property type="entry name" value="CTDL_fold"/>
</dbReference>
<dbReference type="PRINTS" id="PR00770">
    <property type="entry name" value="EMAJORBASICP"/>
</dbReference>
<evidence type="ECO:0000313" key="4">
    <source>
        <dbReference type="Proteomes" id="UP000588334"/>
    </source>
</evidence>
<evidence type="ECO:0000256" key="1">
    <source>
        <dbReference type="SAM" id="SignalP"/>
    </source>
</evidence>
<dbReference type="PANTHER" id="PTHR45784:SF3">
    <property type="entry name" value="C-TYPE LECTIN DOMAIN FAMILY 4 MEMBER K-LIKE-RELATED"/>
    <property type="match status" value="1"/>
</dbReference>
<dbReference type="OrthoDB" id="6369810at2759"/>
<keyword evidence="1" id="KW-0732">Signal</keyword>